<evidence type="ECO:0000256" key="2">
    <source>
        <dbReference type="ARBA" id="ARBA00006855"/>
    </source>
</evidence>
<dbReference type="PANTHER" id="PTHR13131:SF5">
    <property type="entry name" value="CYSTINOSIN"/>
    <property type="match status" value="1"/>
</dbReference>
<dbReference type="GO" id="GO:0015293">
    <property type="term" value="F:symporter activity"/>
    <property type="evidence" value="ECO:0007669"/>
    <property type="project" value="UniProtKB-KW"/>
</dbReference>
<feature type="chain" id="PRO_5021229264" evidence="12">
    <location>
        <begin position="22"/>
        <end position="402"/>
    </location>
</feature>
<dbReference type="OrthoDB" id="75720at2759"/>
<keyword evidence="12" id="KW-0732">Signal</keyword>
<dbReference type="SMART" id="SM00679">
    <property type="entry name" value="CTNS"/>
    <property type="match status" value="2"/>
</dbReference>
<keyword evidence="8 11" id="KW-0472">Membrane</keyword>
<comment type="catalytic activity">
    <reaction evidence="10">
        <text>L-cystine(out) + H(+)(out) = L-cystine(in) + H(+)(in)</text>
        <dbReference type="Rhea" id="RHEA:66172"/>
        <dbReference type="ChEBI" id="CHEBI:15378"/>
        <dbReference type="ChEBI" id="CHEBI:35491"/>
    </reaction>
    <physiologicalReaction direction="left-to-right" evidence="10">
        <dbReference type="Rhea" id="RHEA:66173"/>
    </physiologicalReaction>
</comment>
<feature type="transmembrane region" description="Helical" evidence="11">
    <location>
        <begin position="280"/>
        <end position="296"/>
    </location>
</feature>
<dbReference type="STRING" id="6182.A0A4Z2DE81"/>
<keyword evidence="5" id="KW-0677">Repeat</keyword>
<dbReference type="AlphaFoldDB" id="A0A4Z2DE81"/>
<evidence type="ECO:0000256" key="3">
    <source>
        <dbReference type="ARBA" id="ARBA00022448"/>
    </source>
</evidence>
<keyword evidence="9" id="KW-0458">Lysosome</keyword>
<protein>
    <submittedName>
        <fullName evidence="13">Cystinosin isoform 1</fullName>
    </submittedName>
</protein>
<dbReference type="InterPro" id="IPR006603">
    <property type="entry name" value="PQ-loop_rpt"/>
</dbReference>
<dbReference type="PANTHER" id="PTHR13131">
    <property type="entry name" value="CYSTINOSIN"/>
    <property type="match status" value="1"/>
</dbReference>
<evidence type="ECO:0000256" key="4">
    <source>
        <dbReference type="ARBA" id="ARBA00022692"/>
    </source>
</evidence>
<name>A0A4Z2DE81_SCHJA</name>
<comment type="subcellular location">
    <subcellularLocation>
        <location evidence="1">Lysosome membrane</location>
        <topology evidence="1">Multi-pass membrane protein</topology>
    </subcellularLocation>
</comment>
<dbReference type="FunFam" id="1.20.1280.290:FF:000016">
    <property type="entry name" value="Cystinosin homolog"/>
    <property type="match status" value="1"/>
</dbReference>
<evidence type="ECO:0000256" key="11">
    <source>
        <dbReference type="SAM" id="Phobius"/>
    </source>
</evidence>
<feature type="transmembrane region" description="Helical" evidence="11">
    <location>
        <begin position="137"/>
        <end position="158"/>
    </location>
</feature>
<feature type="transmembrane region" description="Helical" evidence="11">
    <location>
        <begin position="253"/>
        <end position="274"/>
    </location>
</feature>
<evidence type="ECO:0000256" key="10">
    <source>
        <dbReference type="ARBA" id="ARBA00048473"/>
    </source>
</evidence>
<gene>
    <name evidence="13" type="ORF">EWB00_001919</name>
</gene>
<evidence type="ECO:0000256" key="12">
    <source>
        <dbReference type="SAM" id="SignalP"/>
    </source>
</evidence>
<feature type="transmembrane region" description="Helical" evidence="11">
    <location>
        <begin position="349"/>
        <end position="372"/>
    </location>
</feature>
<feature type="transmembrane region" description="Helical" evidence="11">
    <location>
        <begin position="317"/>
        <end position="337"/>
    </location>
</feature>
<comment type="caution">
    <text evidence="13">The sequence shown here is derived from an EMBL/GenBank/DDBJ whole genome shotgun (WGS) entry which is preliminary data.</text>
</comment>
<dbReference type="GO" id="GO:0015184">
    <property type="term" value="F:L-cystine transmembrane transporter activity"/>
    <property type="evidence" value="ECO:0007669"/>
    <property type="project" value="TreeGrafter"/>
</dbReference>
<evidence type="ECO:0000256" key="6">
    <source>
        <dbReference type="ARBA" id="ARBA00022847"/>
    </source>
</evidence>
<dbReference type="Pfam" id="PF04193">
    <property type="entry name" value="PQ-loop"/>
    <property type="match status" value="2"/>
</dbReference>
<dbReference type="EMBL" id="SKCS01000166">
    <property type="protein sequence ID" value="TNN14756.1"/>
    <property type="molecule type" value="Genomic_DNA"/>
</dbReference>
<dbReference type="InterPro" id="IPR005282">
    <property type="entry name" value="LC_transporter"/>
</dbReference>
<evidence type="ECO:0000256" key="8">
    <source>
        <dbReference type="ARBA" id="ARBA00023136"/>
    </source>
</evidence>
<comment type="similarity">
    <text evidence="2">Belongs to the cystinosin family.</text>
</comment>
<proteinExistence type="inferred from homology"/>
<keyword evidence="6" id="KW-0769">Symport</keyword>
<dbReference type="Proteomes" id="UP000311919">
    <property type="component" value="Unassembled WGS sequence"/>
</dbReference>
<keyword evidence="14" id="KW-1185">Reference proteome</keyword>
<feature type="signal peptide" evidence="12">
    <location>
        <begin position="1"/>
        <end position="21"/>
    </location>
</feature>
<keyword evidence="4 11" id="KW-0812">Transmembrane</keyword>
<evidence type="ECO:0000256" key="7">
    <source>
        <dbReference type="ARBA" id="ARBA00022989"/>
    </source>
</evidence>
<evidence type="ECO:0000256" key="1">
    <source>
        <dbReference type="ARBA" id="ARBA00004155"/>
    </source>
</evidence>
<dbReference type="GO" id="GO:0005765">
    <property type="term" value="C:lysosomal membrane"/>
    <property type="evidence" value="ECO:0007669"/>
    <property type="project" value="UniProtKB-SubCell"/>
</dbReference>
<evidence type="ECO:0000256" key="5">
    <source>
        <dbReference type="ARBA" id="ARBA00022737"/>
    </source>
</evidence>
<sequence length="402" mass="45252">MLLSLQIVCLLLSTVPKIVQSERALKVYFKPKSVNLQLGENETIFIGLNDTTEINVNLEVQYWNQNSALISLEDVKNFAIHPINNVIIQKDQKGPSRTIVYANKPGHIYLGIKSVPNIHIVNADKPITPVSVIHYHWLYILQIVIGWLYFAAWTVSFYPQLFLNCKRKSVVGFNFDFAVLNVIGFFYYSIYNIGLFWIPLIQQQYLQRHPLGSVPVLLNDLVFAFHAFFISLLTALQILFYERGGQQVSKTCIGIIILIIIYSVIVCILGGANVTEWLDTLYLLSYVKLFISFIKYTPQALMNFRRKSTVGWSIGNIILDFSGGILSIAQMVIIAYNNNDVSSITGSPIKLGLGILSIGFDILFMVQHWCLYPSSSSSSNSSSNALTSSKCEVIDPEIDEAK</sequence>
<dbReference type="Gene3D" id="1.20.1280.290">
    <property type="match status" value="1"/>
</dbReference>
<evidence type="ECO:0000313" key="14">
    <source>
        <dbReference type="Proteomes" id="UP000311919"/>
    </source>
</evidence>
<accession>A0A4Z2DE81</accession>
<reference evidence="13 14" key="1">
    <citation type="submission" date="2019-03" db="EMBL/GenBank/DDBJ databases">
        <title>An improved genome assembly of the fluke Schistosoma japonicum.</title>
        <authorList>
            <person name="Hu W."/>
            <person name="Luo F."/>
            <person name="Yin M."/>
            <person name="Mo X."/>
            <person name="Sun C."/>
            <person name="Wu Q."/>
            <person name="Zhu B."/>
            <person name="Xiang M."/>
            <person name="Wang J."/>
            <person name="Wang Y."/>
            <person name="Zhang T."/>
            <person name="Xu B."/>
            <person name="Zheng H."/>
            <person name="Feng Z."/>
        </authorList>
    </citation>
    <scope>NUCLEOTIDE SEQUENCE [LARGE SCALE GENOMIC DNA]</scope>
    <source>
        <strain evidence="13">HuSjv2</strain>
        <tissue evidence="13">Worms</tissue>
    </source>
</reference>
<evidence type="ECO:0000313" key="13">
    <source>
        <dbReference type="EMBL" id="TNN14756.1"/>
    </source>
</evidence>
<keyword evidence="3" id="KW-0813">Transport</keyword>
<feature type="transmembrane region" description="Helical" evidence="11">
    <location>
        <begin position="178"/>
        <end position="201"/>
    </location>
</feature>
<keyword evidence="7 11" id="KW-1133">Transmembrane helix</keyword>
<evidence type="ECO:0000256" key="9">
    <source>
        <dbReference type="ARBA" id="ARBA00023228"/>
    </source>
</evidence>
<dbReference type="NCBIfam" id="TIGR00951">
    <property type="entry name" value="2A43"/>
    <property type="match status" value="1"/>
</dbReference>
<feature type="transmembrane region" description="Helical" evidence="11">
    <location>
        <begin position="221"/>
        <end position="241"/>
    </location>
</feature>
<organism evidence="13 14">
    <name type="scientific">Schistosoma japonicum</name>
    <name type="common">Blood fluke</name>
    <dbReference type="NCBI Taxonomy" id="6182"/>
    <lineage>
        <taxon>Eukaryota</taxon>
        <taxon>Metazoa</taxon>
        <taxon>Spiralia</taxon>
        <taxon>Lophotrochozoa</taxon>
        <taxon>Platyhelminthes</taxon>
        <taxon>Trematoda</taxon>
        <taxon>Digenea</taxon>
        <taxon>Strigeidida</taxon>
        <taxon>Schistosomatoidea</taxon>
        <taxon>Schistosomatidae</taxon>
        <taxon>Schistosoma</taxon>
    </lineage>
</organism>